<dbReference type="EMBL" id="JARH01001022">
    <property type="protein sequence ID" value="EXF74060.1"/>
    <property type="molecule type" value="Genomic_DNA"/>
</dbReference>
<dbReference type="KEGG" id="cfj:CFIO01_10486"/>
<dbReference type="Proteomes" id="UP000020467">
    <property type="component" value="Unassembled WGS sequence"/>
</dbReference>
<organism evidence="1 2">
    <name type="scientific">Colletotrichum fioriniae PJ7</name>
    <dbReference type="NCBI Taxonomy" id="1445577"/>
    <lineage>
        <taxon>Eukaryota</taxon>
        <taxon>Fungi</taxon>
        <taxon>Dikarya</taxon>
        <taxon>Ascomycota</taxon>
        <taxon>Pezizomycotina</taxon>
        <taxon>Sordariomycetes</taxon>
        <taxon>Hypocreomycetidae</taxon>
        <taxon>Glomerellales</taxon>
        <taxon>Glomerellaceae</taxon>
        <taxon>Colletotrichum</taxon>
        <taxon>Colletotrichum acutatum species complex</taxon>
    </lineage>
</organism>
<keyword evidence="2" id="KW-1185">Reference proteome</keyword>
<sequence>MEAAVVGLSIDDSPSAAAPYTSLRHRGFGTLDNGEEHAHCGVCDGPKCRQTGAFANIQPERDYLEGQRDRGLLSMVALRSKGGQGWFRGGGGGGGQGWVSDERVTATGQRAAVPSSQTSSASAQPFWNLRVSEAVLISRLRVLQRIRWHELSVGAGKFWMEWAGGTMGKIFLWSEVRGGLGCVVSSCRVEWVRDLCYAFDAIWKIKRVCATGERGRSQEGVERRTSYLSTSGSFLCLRKNLTSLNRKEETTIIRTAMLFLDTYLPAPVPIPRHN</sequence>
<accession>A0A010QBD4</accession>
<evidence type="ECO:0000313" key="1">
    <source>
        <dbReference type="EMBL" id="EXF74060.1"/>
    </source>
</evidence>
<evidence type="ECO:0000313" key="2">
    <source>
        <dbReference type="Proteomes" id="UP000020467"/>
    </source>
</evidence>
<dbReference type="AlphaFoldDB" id="A0A010QBD4"/>
<dbReference type="HOGENOM" id="CLU_1015676_0_0_1"/>
<proteinExistence type="predicted"/>
<name>A0A010QBD4_9PEZI</name>
<reference evidence="1 2" key="1">
    <citation type="submission" date="2014-02" db="EMBL/GenBank/DDBJ databases">
        <title>The genome sequence of Colletotrichum fioriniae PJ7.</title>
        <authorList>
            <person name="Baroncelli R."/>
            <person name="Thon M.R."/>
        </authorList>
    </citation>
    <scope>NUCLEOTIDE SEQUENCE [LARGE SCALE GENOMIC DNA]</scope>
    <source>
        <strain evidence="1 2">PJ7</strain>
    </source>
</reference>
<gene>
    <name evidence="1" type="ORF">CFIO01_10486</name>
</gene>
<comment type="caution">
    <text evidence="1">The sequence shown here is derived from an EMBL/GenBank/DDBJ whole genome shotgun (WGS) entry which is preliminary data.</text>
</comment>
<protein>
    <submittedName>
        <fullName evidence="1">Uncharacterized protein</fullName>
    </submittedName>
</protein>